<proteinExistence type="predicted"/>
<keyword evidence="2" id="KW-1185">Reference proteome</keyword>
<sequence length="30" mass="3542">MVAIFRVHIQFDWHKPQLCAIFAALVQFLV</sequence>
<dbReference type="HOGENOM" id="CLU_3405382_0_0_6"/>
<reference evidence="1 2" key="1">
    <citation type="journal article" date="2008" name="PLoS ONE">
        <title>Environmental adaptation: genomic analysis of the piezotolerant and psychrotolerant deep-sea iron reducing bacterium Shewanella piezotolerans WP3.</title>
        <authorList>
            <person name="Wang F."/>
            <person name="Wang J."/>
            <person name="Jian H."/>
            <person name="Zhang B."/>
            <person name="Li S."/>
            <person name="Wang F."/>
            <person name="Zeng X."/>
            <person name="Gao L."/>
            <person name="Bartlett D.H."/>
            <person name="Yu J."/>
            <person name="Hu S."/>
            <person name="Xiao X."/>
        </authorList>
    </citation>
    <scope>NUCLEOTIDE SEQUENCE [LARGE SCALE GENOMIC DNA]</scope>
    <source>
        <strain evidence="2">WP3 / JCM 13877</strain>
    </source>
</reference>
<protein>
    <submittedName>
        <fullName evidence="1">Uncharacterized protein</fullName>
    </submittedName>
</protein>
<dbReference type="EMBL" id="CP000472">
    <property type="protein sequence ID" value="ACJ27678.1"/>
    <property type="molecule type" value="Genomic_DNA"/>
</dbReference>
<name>B8CJX5_SHEPW</name>
<organism evidence="1 2">
    <name type="scientific">Shewanella piezotolerans (strain WP3 / JCM 13877)</name>
    <dbReference type="NCBI Taxonomy" id="225849"/>
    <lineage>
        <taxon>Bacteria</taxon>
        <taxon>Pseudomonadati</taxon>
        <taxon>Pseudomonadota</taxon>
        <taxon>Gammaproteobacteria</taxon>
        <taxon>Alteromonadales</taxon>
        <taxon>Shewanellaceae</taxon>
        <taxon>Shewanella</taxon>
    </lineage>
</organism>
<dbReference type="AlphaFoldDB" id="B8CJX5"/>
<dbReference type="KEGG" id="swp:swp_0870"/>
<evidence type="ECO:0000313" key="2">
    <source>
        <dbReference type="Proteomes" id="UP000000753"/>
    </source>
</evidence>
<accession>B8CJX5</accession>
<evidence type="ECO:0000313" key="1">
    <source>
        <dbReference type="EMBL" id="ACJ27678.1"/>
    </source>
</evidence>
<dbReference type="Proteomes" id="UP000000753">
    <property type="component" value="Chromosome"/>
</dbReference>
<gene>
    <name evidence="1" type="ordered locus">swp_0870</name>
</gene>